<dbReference type="InterPro" id="IPR051459">
    <property type="entry name" value="Cytochrome_c-type_DH"/>
</dbReference>
<evidence type="ECO:0000256" key="2">
    <source>
        <dbReference type="ARBA" id="ARBA00004236"/>
    </source>
</evidence>
<keyword evidence="3" id="KW-0813">Transport</keyword>
<feature type="domain" description="Cytochrome c" evidence="15">
    <location>
        <begin position="341"/>
        <end position="431"/>
    </location>
</feature>
<sequence>MLKFLRLIMWLAIAAIIVIAAMILVPQHRSSAKDLSFDAQWLPAHQDKTGEYVARVADCAACHTAEGGTPYAGGRAIASPFGTIYASNITPDKATGIGDWTLDEFRAALVDGIGKHGENLYPAMPYDNYRKLSEADIEALYTYFHDTLEPVENKVQATALSFPFNQRWGIRAWKWVGLPKVGFVPPSQDAQIARGAYLVEGPGHCAACHSPRNLAFAQNGTDASDPDFLSGGVIDGWTAPDLRSADATIKSWSAADLDLFLASGRNAHAGVSGEMALAIRDSLQYLSEEDRAAMVAYLRSIAAYQPVVVTGEAAPKAAVARPAALKAGLDDATRKLLLTPENQPLGARLFMDNCAACHFADGKGAAGIFPALAGNATVTAKQSNGLVDTILHGAAIPSTAQRPAELKMPGFADRLSDDDVAALASFLRSAWGNSADPVSAKDVSALR</sequence>
<name>A0ABZ1E5W5_9RHOB</name>
<keyword evidence="11 13" id="KW-0408">Iron</keyword>
<evidence type="ECO:0000256" key="7">
    <source>
        <dbReference type="ARBA" id="ARBA00022723"/>
    </source>
</evidence>
<evidence type="ECO:0000256" key="6">
    <source>
        <dbReference type="ARBA" id="ARBA00022660"/>
    </source>
</evidence>
<evidence type="ECO:0000256" key="4">
    <source>
        <dbReference type="ARBA" id="ARBA00022475"/>
    </source>
</evidence>
<evidence type="ECO:0000313" key="16">
    <source>
        <dbReference type="EMBL" id="WRY35846.1"/>
    </source>
</evidence>
<dbReference type="InterPro" id="IPR009056">
    <property type="entry name" value="Cyt_c-like_dom"/>
</dbReference>
<evidence type="ECO:0000259" key="15">
    <source>
        <dbReference type="PROSITE" id="PS51007"/>
    </source>
</evidence>
<dbReference type="PROSITE" id="PS51007">
    <property type="entry name" value="CYTC"/>
    <property type="match status" value="3"/>
</dbReference>
<proteinExistence type="predicted"/>
<keyword evidence="17" id="KW-1185">Reference proteome</keyword>
<feature type="domain" description="Cytochrome c" evidence="15">
    <location>
        <begin position="45"/>
        <end position="148"/>
    </location>
</feature>
<dbReference type="Pfam" id="PF00034">
    <property type="entry name" value="Cytochrom_C"/>
    <property type="match status" value="3"/>
</dbReference>
<dbReference type="RefSeq" id="WP_330629598.1">
    <property type="nucleotide sequence ID" value="NZ_CP135445.1"/>
</dbReference>
<gene>
    <name evidence="16" type="ORF">RPE78_16625</name>
</gene>
<comment type="subcellular location">
    <subcellularLocation>
        <location evidence="2">Cell membrane</location>
    </subcellularLocation>
</comment>
<keyword evidence="5 13" id="KW-0349">Heme</keyword>
<keyword evidence="8" id="KW-0732">Signal</keyword>
<evidence type="ECO:0000256" key="8">
    <source>
        <dbReference type="ARBA" id="ARBA00022729"/>
    </source>
</evidence>
<keyword evidence="6" id="KW-0679">Respiratory chain</keyword>
<accession>A0ABZ1E5W5</accession>
<keyword evidence="9" id="KW-0677">Repeat</keyword>
<dbReference type="EMBL" id="CP135445">
    <property type="protein sequence ID" value="WRY35846.1"/>
    <property type="molecule type" value="Genomic_DNA"/>
</dbReference>
<dbReference type="PANTHER" id="PTHR35008:SF8">
    <property type="entry name" value="ALCOHOL DEHYDROGENASE CYTOCHROME C SUBUNIT"/>
    <property type="match status" value="1"/>
</dbReference>
<dbReference type="SUPFAM" id="SSF46626">
    <property type="entry name" value="Cytochrome c"/>
    <property type="match status" value="3"/>
</dbReference>
<feature type="transmembrane region" description="Helical" evidence="14">
    <location>
        <begin position="7"/>
        <end position="25"/>
    </location>
</feature>
<evidence type="ECO:0000256" key="12">
    <source>
        <dbReference type="ARBA" id="ARBA00023136"/>
    </source>
</evidence>
<comment type="cofactor">
    <cofactor evidence="1">
        <name>heme c</name>
        <dbReference type="ChEBI" id="CHEBI:61717"/>
    </cofactor>
</comment>
<reference evidence="16 17" key="1">
    <citation type="submission" date="2023-09" db="EMBL/GenBank/DDBJ databases">
        <title>Thioclava shenzhenensis sp. nov., a multidrug resistant bacteria-antagonizing species isolated from coastal seawater.</title>
        <authorList>
            <person name="Long M."/>
        </authorList>
    </citation>
    <scope>NUCLEOTIDE SEQUENCE [LARGE SCALE GENOMIC DNA]</scope>
    <source>
        <strain evidence="16 17">FTW29</strain>
        <plasmid evidence="16 17">unnamed2</plasmid>
    </source>
</reference>
<evidence type="ECO:0000256" key="13">
    <source>
        <dbReference type="PROSITE-ProRule" id="PRU00433"/>
    </source>
</evidence>
<keyword evidence="12 14" id="KW-0472">Membrane</keyword>
<evidence type="ECO:0000256" key="9">
    <source>
        <dbReference type="ARBA" id="ARBA00022737"/>
    </source>
</evidence>
<dbReference type="PIRSF" id="PIRSF000018">
    <property type="entry name" value="Mb_ADH_cyt_c"/>
    <property type="match status" value="1"/>
</dbReference>
<evidence type="ECO:0000256" key="14">
    <source>
        <dbReference type="SAM" id="Phobius"/>
    </source>
</evidence>
<dbReference type="PRINTS" id="PR00605">
    <property type="entry name" value="CYTCHROMECIC"/>
</dbReference>
<evidence type="ECO:0000256" key="11">
    <source>
        <dbReference type="ARBA" id="ARBA00023004"/>
    </source>
</evidence>
<organism evidence="16 17">
    <name type="scientific">Thioclava litoralis</name>
    <dbReference type="NCBI Taxonomy" id="3076557"/>
    <lineage>
        <taxon>Bacteria</taxon>
        <taxon>Pseudomonadati</taxon>
        <taxon>Pseudomonadota</taxon>
        <taxon>Alphaproteobacteria</taxon>
        <taxon>Rhodobacterales</taxon>
        <taxon>Paracoccaceae</taxon>
        <taxon>Thioclava</taxon>
    </lineage>
</organism>
<keyword evidence="14" id="KW-1133">Transmembrane helix</keyword>
<evidence type="ECO:0000256" key="3">
    <source>
        <dbReference type="ARBA" id="ARBA00022448"/>
    </source>
</evidence>
<evidence type="ECO:0000256" key="5">
    <source>
        <dbReference type="ARBA" id="ARBA00022617"/>
    </source>
</evidence>
<keyword evidence="14" id="KW-0812">Transmembrane</keyword>
<keyword evidence="16" id="KW-0614">Plasmid</keyword>
<dbReference type="InterPro" id="IPR008168">
    <property type="entry name" value="Cyt_C_IC"/>
</dbReference>
<dbReference type="InterPro" id="IPR014353">
    <property type="entry name" value="Membr-bd_ADH_cyt_c"/>
</dbReference>
<evidence type="ECO:0000256" key="10">
    <source>
        <dbReference type="ARBA" id="ARBA00022982"/>
    </source>
</evidence>
<keyword evidence="7 13" id="KW-0479">Metal-binding</keyword>
<protein>
    <submittedName>
        <fullName evidence="16">C-type cytochrome</fullName>
    </submittedName>
</protein>
<dbReference type="InterPro" id="IPR036909">
    <property type="entry name" value="Cyt_c-like_dom_sf"/>
</dbReference>
<feature type="domain" description="Cytochrome c" evidence="15">
    <location>
        <begin position="190"/>
        <end position="302"/>
    </location>
</feature>
<dbReference type="Gene3D" id="1.10.760.10">
    <property type="entry name" value="Cytochrome c-like domain"/>
    <property type="match status" value="3"/>
</dbReference>
<geneLocation type="plasmid" evidence="16 17">
    <name>unnamed2</name>
</geneLocation>
<evidence type="ECO:0000313" key="17">
    <source>
        <dbReference type="Proteomes" id="UP001623290"/>
    </source>
</evidence>
<evidence type="ECO:0000256" key="1">
    <source>
        <dbReference type="ARBA" id="ARBA00001926"/>
    </source>
</evidence>
<keyword evidence="10" id="KW-0249">Electron transport</keyword>
<dbReference type="Proteomes" id="UP001623290">
    <property type="component" value="Plasmid unnamed2"/>
</dbReference>
<dbReference type="PANTHER" id="PTHR35008">
    <property type="entry name" value="BLL4482 PROTEIN-RELATED"/>
    <property type="match status" value="1"/>
</dbReference>
<keyword evidence="4" id="KW-1003">Cell membrane</keyword>